<dbReference type="PANTHER" id="PTHR35789:SF1">
    <property type="entry name" value="SPORE GERMINATION PROTEIN B3"/>
    <property type="match status" value="1"/>
</dbReference>
<dbReference type="Gene3D" id="3.30.300.210">
    <property type="entry name" value="Nutrient germinant receptor protein C, domain 3"/>
    <property type="match status" value="1"/>
</dbReference>
<evidence type="ECO:0000256" key="6">
    <source>
        <dbReference type="ARBA" id="ARBA00023139"/>
    </source>
</evidence>
<keyword evidence="6" id="KW-0564">Palmitate</keyword>
<evidence type="ECO:0000259" key="8">
    <source>
        <dbReference type="Pfam" id="PF05504"/>
    </source>
</evidence>
<keyword evidence="4" id="KW-0732">Signal</keyword>
<dbReference type="EMBL" id="JBHUCX010000013">
    <property type="protein sequence ID" value="MFD1673745.1"/>
    <property type="molecule type" value="Genomic_DNA"/>
</dbReference>
<proteinExistence type="inferred from homology"/>
<dbReference type="Proteomes" id="UP001597079">
    <property type="component" value="Unassembled WGS sequence"/>
</dbReference>
<dbReference type="PROSITE" id="PS51257">
    <property type="entry name" value="PROKAR_LIPOPROTEIN"/>
    <property type="match status" value="1"/>
</dbReference>
<evidence type="ECO:0000313" key="11">
    <source>
        <dbReference type="Proteomes" id="UP001597079"/>
    </source>
</evidence>
<dbReference type="Pfam" id="PF05504">
    <property type="entry name" value="Spore_GerAC"/>
    <property type="match status" value="1"/>
</dbReference>
<dbReference type="Pfam" id="PF25198">
    <property type="entry name" value="Spore_GerAC_N"/>
    <property type="match status" value="1"/>
</dbReference>
<evidence type="ECO:0000256" key="3">
    <source>
        <dbReference type="ARBA" id="ARBA00022544"/>
    </source>
</evidence>
<feature type="domain" description="Spore germination GerAC-like C-terminal" evidence="8">
    <location>
        <begin position="223"/>
        <end position="389"/>
    </location>
</feature>
<comment type="subcellular location">
    <subcellularLocation>
        <location evidence="1">Membrane</location>
        <topology evidence="1">Lipid-anchor</topology>
    </subcellularLocation>
</comment>
<comment type="caution">
    <text evidence="10">The sequence shown here is derived from an EMBL/GenBank/DDBJ whole genome shotgun (WGS) entry which is preliminary data.</text>
</comment>
<comment type="similarity">
    <text evidence="2">Belongs to the GerABKC lipoprotein family.</text>
</comment>
<evidence type="ECO:0000256" key="5">
    <source>
        <dbReference type="ARBA" id="ARBA00023136"/>
    </source>
</evidence>
<keyword evidence="5" id="KW-0472">Membrane</keyword>
<evidence type="ECO:0000259" key="9">
    <source>
        <dbReference type="Pfam" id="PF25198"/>
    </source>
</evidence>
<keyword evidence="3" id="KW-0309">Germination</keyword>
<reference evidence="11" key="1">
    <citation type="journal article" date="2019" name="Int. J. Syst. Evol. Microbiol.">
        <title>The Global Catalogue of Microorganisms (GCM) 10K type strain sequencing project: providing services to taxonomists for standard genome sequencing and annotation.</title>
        <authorList>
            <consortium name="The Broad Institute Genomics Platform"/>
            <consortium name="The Broad Institute Genome Sequencing Center for Infectious Disease"/>
            <person name="Wu L."/>
            <person name="Ma J."/>
        </authorList>
    </citation>
    <scope>NUCLEOTIDE SEQUENCE [LARGE SCALE GENOMIC DNA]</scope>
    <source>
        <strain evidence="11">CGMCC 1.12286</strain>
    </source>
</reference>
<accession>A0ABW4JE72</accession>
<keyword evidence="7" id="KW-0449">Lipoprotein</keyword>
<dbReference type="InterPro" id="IPR046953">
    <property type="entry name" value="Spore_GerAC-like_C"/>
</dbReference>
<protein>
    <submittedName>
        <fullName evidence="10">Ger(X)C family spore germination protein</fullName>
    </submittedName>
</protein>
<evidence type="ECO:0000313" key="10">
    <source>
        <dbReference type="EMBL" id="MFD1673745.1"/>
    </source>
</evidence>
<evidence type="ECO:0000256" key="4">
    <source>
        <dbReference type="ARBA" id="ARBA00022729"/>
    </source>
</evidence>
<feature type="domain" description="Spore germination protein N-terminal" evidence="9">
    <location>
        <begin position="26"/>
        <end position="198"/>
    </location>
</feature>
<gene>
    <name evidence="10" type="ORF">ACFSB2_03355</name>
</gene>
<organism evidence="10 11">
    <name type="scientific">Alicyclobacillus fodiniaquatilis</name>
    <dbReference type="NCBI Taxonomy" id="1661150"/>
    <lineage>
        <taxon>Bacteria</taxon>
        <taxon>Bacillati</taxon>
        <taxon>Bacillota</taxon>
        <taxon>Bacilli</taxon>
        <taxon>Bacillales</taxon>
        <taxon>Alicyclobacillaceae</taxon>
        <taxon>Alicyclobacillus</taxon>
    </lineage>
</organism>
<evidence type="ECO:0000256" key="1">
    <source>
        <dbReference type="ARBA" id="ARBA00004635"/>
    </source>
</evidence>
<keyword evidence="11" id="KW-1185">Reference proteome</keyword>
<sequence>MKNRRHISFSVFMIMTCLLGTTGCWDSRELNDVVFIIGTGLDKVGKGAFSASVQLADSTVQAGEAGGEASGSTGYKVEMASGKDLSDALTNLQSKLPRHLITGHRQAIVIGEALARDGIGSYLDEFIRNPDNSLRTDLFIIKGDTAQDFLQNKYAFETFSALAAGKEQKLVSTYETSLRNLLFDAMNNATSGTLPVIDTGSDLNSMASNSRDQSKPSPAFAVNGTALFNRKLQLVGYLQHEQSLLYLWGVNRLQHITLSEPVDSSGNLISLQMSHLHSKIHIMPHKGHMVAQMTLSGIGRIVENHTKWRPSELRDIAVVQQRLDKTVSNKMQRLIIKTQEQYQADVFGFGEKIHQTYPSEWKHIKMNWQQEFPKIEIEVKTQLTILHEGELKTGDIFVG</sequence>
<dbReference type="PANTHER" id="PTHR35789">
    <property type="entry name" value="SPORE GERMINATION PROTEIN B3"/>
    <property type="match status" value="1"/>
</dbReference>
<dbReference type="InterPro" id="IPR008844">
    <property type="entry name" value="Spore_GerAC-like"/>
</dbReference>
<dbReference type="InterPro" id="IPR038501">
    <property type="entry name" value="Spore_GerAC_C_sf"/>
</dbReference>
<dbReference type="NCBIfam" id="TIGR02887">
    <property type="entry name" value="spore_ger_x_C"/>
    <property type="match status" value="1"/>
</dbReference>
<evidence type="ECO:0000256" key="7">
    <source>
        <dbReference type="ARBA" id="ARBA00023288"/>
    </source>
</evidence>
<evidence type="ECO:0000256" key="2">
    <source>
        <dbReference type="ARBA" id="ARBA00007886"/>
    </source>
</evidence>
<dbReference type="RefSeq" id="WP_377941250.1">
    <property type="nucleotide sequence ID" value="NZ_JBHUCX010000013.1"/>
</dbReference>
<dbReference type="InterPro" id="IPR057336">
    <property type="entry name" value="GerAC_N"/>
</dbReference>
<name>A0ABW4JE72_9BACL</name>